<proteinExistence type="predicted"/>
<accession>A0A346FK17</accession>
<dbReference type="EMBL" id="MH598512">
    <property type="protein sequence ID" value="AXN58322.1"/>
    <property type="molecule type" value="Genomic_DNA"/>
</dbReference>
<name>A0A346FK17_9CAUD</name>
<organism evidence="1 2">
    <name type="scientific">Bacillus phage Wes44</name>
    <dbReference type="NCBI Taxonomy" id="2283012"/>
    <lineage>
        <taxon>Viruses</taxon>
        <taxon>Duplodnaviria</taxon>
        <taxon>Heunggongvirae</taxon>
        <taxon>Uroviricota</taxon>
        <taxon>Caudoviricetes</taxon>
        <taxon>Gutmannvirinae</taxon>
        <taxon>Carmenvirus</taxon>
        <taxon>Carmenvirus Wes44</taxon>
    </lineage>
</organism>
<keyword evidence="2" id="KW-1185">Reference proteome</keyword>
<sequence length="88" mass="10376">MAPREVLIMKPVYALKFFTKSGLNRVLAIPSEQACWRIIDDMRVNGAVIHIGRKCYRWDEMENVWIDDRQVFPQRLTQPITLDMGVKR</sequence>
<dbReference type="Proteomes" id="UP000260494">
    <property type="component" value="Segment"/>
</dbReference>
<reference evidence="2" key="1">
    <citation type="submission" date="2018-07" db="EMBL/GenBank/DDBJ databases">
        <authorList>
            <person name="Himelright M."/>
            <person name="Eisemann E."/>
            <person name="Alder H."/>
            <person name="Craig M."/>
            <person name="Clem A."/>
            <person name="Temple L."/>
        </authorList>
    </citation>
    <scope>NUCLEOTIDE SEQUENCE [LARGE SCALE GENOMIC DNA]</scope>
</reference>
<protein>
    <submittedName>
        <fullName evidence="1">Uncharacterized protein</fullName>
    </submittedName>
</protein>
<evidence type="ECO:0000313" key="1">
    <source>
        <dbReference type="EMBL" id="AXN58322.1"/>
    </source>
</evidence>
<gene>
    <name evidence="1" type="ORF">Wes44_13</name>
</gene>
<evidence type="ECO:0000313" key="2">
    <source>
        <dbReference type="Proteomes" id="UP000260494"/>
    </source>
</evidence>